<sequence length="303" mass="32482">MSLFDYFNPRRKAADDKSAQILASLLVMAWVVEARDPYTGGHLWRVSRYSALLAEAAGISGGALARIEIGGFLHDLGKIGIPDAILRKADKLTDDEYAIIKTHPDVGARMLAGHPLAALVRPAVLHHHETPDGRGYPHGLAGDAIPLDGRLVGVCDAFDAMTSSRPYRKGMPIAQALDIIRGRLGTQFDRELGEQFITLGEGGLLDHIAGHSDEGIPLQNCMMCGPTLVVRREAQAGEDVYCRSCGGEYHLEKGDDGRPHAVPTGRKGNPAALEPEADTDLISRVIQSAAARAPVEEMMAASP</sequence>
<dbReference type="Pfam" id="PF13487">
    <property type="entry name" value="HD_5"/>
    <property type="match status" value="1"/>
</dbReference>
<dbReference type="OrthoDB" id="9763857at2"/>
<name>A0A2U8H7N0_9RHOO</name>
<evidence type="ECO:0000313" key="3">
    <source>
        <dbReference type="EMBL" id="AWI81704.1"/>
    </source>
</evidence>
<dbReference type="AlphaFoldDB" id="A0A2U8H7N0"/>
<dbReference type="EMBL" id="CP022188">
    <property type="protein sequence ID" value="AWI81704.1"/>
    <property type="molecule type" value="Genomic_DNA"/>
</dbReference>
<feature type="domain" description="HD-GYP" evidence="2">
    <location>
        <begin position="17"/>
        <end position="212"/>
    </location>
</feature>
<dbReference type="CDD" id="cd00077">
    <property type="entry name" value="HDc"/>
    <property type="match status" value="1"/>
</dbReference>
<evidence type="ECO:0000313" key="4">
    <source>
        <dbReference type="Proteomes" id="UP000244902"/>
    </source>
</evidence>
<dbReference type="Proteomes" id="UP000244902">
    <property type="component" value="Chromosome"/>
</dbReference>
<dbReference type="InterPro" id="IPR003607">
    <property type="entry name" value="HD/PDEase_dom"/>
</dbReference>
<dbReference type="RefSeq" id="WP_108976594.1">
    <property type="nucleotide sequence ID" value="NZ_CP022188.1"/>
</dbReference>
<dbReference type="Gene3D" id="1.10.3210.10">
    <property type="entry name" value="Hypothetical protein af1432"/>
    <property type="match status" value="1"/>
</dbReference>
<feature type="region of interest" description="Disordered" evidence="1">
    <location>
        <begin position="253"/>
        <end position="273"/>
    </location>
</feature>
<accession>A0A2U8H7N0</accession>
<dbReference type="GO" id="GO:0008081">
    <property type="term" value="F:phosphoric diester hydrolase activity"/>
    <property type="evidence" value="ECO:0007669"/>
    <property type="project" value="UniProtKB-ARBA"/>
</dbReference>
<dbReference type="SUPFAM" id="SSF109604">
    <property type="entry name" value="HD-domain/PDEase-like"/>
    <property type="match status" value="1"/>
</dbReference>
<evidence type="ECO:0000256" key="1">
    <source>
        <dbReference type="SAM" id="MobiDB-lite"/>
    </source>
</evidence>
<proteinExistence type="predicted"/>
<dbReference type="PANTHER" id="PTHR43155:SF2">
    <property type="entry name" value="CYCLIC DI-GMP PHOSPHODIESTERASE PA4108"/>
    <property type="match status" value="1"/>
</dbReference>
<dbReference type="InterPro" id="IPR037522">
    <property type="entry name" value="HD_GYP_dom"/>
</dbReference>
<dbReference type="PANTHER" id="PTHR43155">
    <property type="entry name" value="CYCLIC DI-GMP PHOSPHODIESTERASE PA4108-RELATED"/>
    <property type="match status" value="1"/>
</dbReference>
<dbReference type="PROSITE" id="PS51832">
    <property type="entry name" value="HD_GYP"/>
    <property type="match status" value="1"/>
</dbReference>
<organism evidence="3 4">
    <name type="scientific">Parazoarcus communis</name>
    <dbReference type="NCBI Taxonomy" id="41977"/>
    <lineage>
        <taxon>Bacteria</taxon>
        <taxon>Pseudomonadati</taxon>
        <taxon>Pseudomonadota</taxon>
        <taxon>Betaproteobacteria</taxon>
        <taxon>Rhodocyclales</taxon>
        <taxon>Zoogloeaceae</taxon>
        <taxon>Parazoarcus</taxon>
    </lineage>
</organism>
<reference evidence="3 4" key="1">
    <citation type="submission" date="2017-06" db="EMBL/GenBank/DDBJ databases">
        <title>Azoarcus sp. TSNA42 complete genome sequence.</title>
        <authorList>
            <person name="Woo J.-H."/>
            <person name="Kim H.-S."/>
        </authorList>
    </citation>
    <scope>NUCLEOTIDE SEQUENCE [LARGE SCALE GENOMIC DNA]</scope>
    <source>
        <strain evidence="3 4">TSNA42</strain>
    </source>
</reference>
<evidence type="ECO:0000259" key="2">
    <source>
        <dbReference type="PROSITE" id="PS51832"/>
    </source>
</evidence>
<gene>
    <name evidence="3" type="ORF">CEW87_21505</name>
</gene>
<protein>
    <submittedName>
        <fullName evidence="3">Phosphohydrolase</fullName>
    </submittedName>
</protein>
<keyword evidence="3" id="KW-0378">Hydrolase</keyword>
<dbReference type="SMART" id="SM00471">
    <property type="entry name" value="HDc"/>
    <property type="match status" value="1"/>
</dbReference>